<reference evidence="7" key="1">
    <citation type="submission" date="2016-10" db="EMBL/GenBank/DDBJ databases">
        <authorList>
            <person name="Varghese N."/>
            <person name="Submissions S."/>
        </authorList>
    </citation>
    <scope>NUCLEOTIDE SEQUENCE [LARGE SCALE GENOMIC DNA]</scope>
    <source>
        <strain evidence="7">Gh-48</strain>
    </source>
</reference>
<dbReference type="PANTHER" id="PTHR10628">
    <property type="entry name" value="SIALIDASE"/>
    <property type="match status" value="1"/>
</dbReference>
<protein>
    <recommendedName>
        <fullName evidence="3">exo-alpha-sialidase</fullName>
        <ecNumber evidence="3">3.2.1.18</ecNumber>
    </recommendedName>
</protein>
<feature type="signal peptide" evidence="4">
    <location>
        <begin position="1"/>
        <end position="19"/>
    </location>
</feature>
<dbReference type="SUPFAM" id="SSF50939">
    <property type="entry name" value="Sialidases"/>
    <property type="match status" value="1"/>
</dbReference>
<dbReference type="EMBL" id="FOCL01000003">
    <property type="protein sequence ID" value="SEN65151.1"/>
    <property type="molecule type" value="Genomic_DNA"/>
</dbReference>
<dbReference type="STRING" id="551995.SAMN05192574_103782"/>
<feature type="domain" description="Sialidase" evidence="5">
    <location>
        <begin position="48"/>
        <end position="364"/>
    </location>
</feature>
<dbReference type="GO" id="GO:0009313">
    <property type="term" value="P:oligosaccharide catabolic process"/>
    <property type="evidence" value="ECO:0007669"/>
    <property type="project" value="TreeGrafter"/>
</dbReference>
<evidence type="ECO:0000256" key="1">
    <source>
        <dbReference type="ARBA" id="ARBA00000427"/>
    </source>
</evidence>
<comment type="catalytic activity">
    <reaction evidence="1">
        <text>Hydrolysis of alpha-(2-&gt;3)-, alpha-(2-&gt;6)-, alpha-(2-&gt;8)- glycosidic linkages of terminal sialic acid residues in oligosaccharides, glycoproteins, glycolipids, colominic acid and synthetic substrates.</text>
        <dbReference type="EC" id="3.2.1.18"/>
    </reaction>
</comment>
<dbReference type="InterPro" id="IPR026856">
    <property type="entry name" value="Sialidase_fam"/>
</dbReference>
<dbReference type="CDD" id="cd15482">
    <property type="entry name" value="Sialidase_non-viral"/>
    <property type="match status" value="1"/>
</dbReference>
<dbReference type="GO" id="GO:0006689">
    <property type="term" value="P:ganglioside catabolic process"/>
    <property type="evidence" value="ECO:0007669"/>
    <property type="project" value="TreeGrafter"/>
</dbReference>
<dbReference type="GO" id="GO:0016020">
    <property type="term" value="C:membrane"/>
    <property type="evidence" value="ECO:0007669"/>
    <property type="project" value="TreeGrafter"/>
</dbReference>
<evidence type="ECO:0000313" key="6">
    <source>
        <dbReference type="EMBL" id="SEN65151.1"/>
    </source>
</evidence>
<dbReference type="GO" id="GO:0005737">
    <property type="term" value="C:cytoplasm"/>
    <property type="evidence" value="ECO:0007669"/>
    <property type="project" value="TreeGrafter"/>
</dbReference>
<dbReference type="RefSeq" id="WP_091211072.1">
    <property type="nucleotide sequence ID" value="NZ_FOCL01000003.1"/>
</dbReference>
<proteinExistence type="inferred from homology"/>
<dbReference type="AlphaFoldDB" id="A0A1H8I9Z5"/>
<gene>
    <name evidence="6" type="ORF">SAMN05192574_103782</name>
</gene>
<dbReference type="Gene3D" id="2.120.10.10">
    <property type="match status" value="1"/>
</dbReference>
<feature type="chain" id="PRO_5011485982" description="exo-alpha-sialidase" evidence="4">
    <location>
        <begin position="20"/>
        <end position="387"/>
    </location>
</feature>
<organism evidence="6 7">
    <name type="scientific">Mucilaginibacter gossypiicola</name>
    <dbReference type="NCBI Taxonomy" id="551995"/>
    <lineage>
        <taxon>Bacteria</taxon>
        <taxon>Pseudomonadati</taxon>
        <taxon>Bacteroidota</taxon>
        <taxon>Sphingobacteriia</taxon>
        <taxon>Sphingobacteriales</taxon>
        <taxon>Sphingobacteriaceae</taxon>
        <taxon>Mucilaginibacter</taxon>
    </lineage>
</organism>
<dbReference type="Pfam" id="PF13088">
    <property type="entry name" value="BNR_2"/>
    <property type="match status" value="1"/>
</dbReference>
<sequence>MKKSIIYLLLNLLVTSLHAQQQEVTVFKSGADGYRSFRIPAIVKAPNGELLAFAEGRVNGSGDFGNIQIVSKRSADGGKTWGALQVVASNDTLQTGNAAPVIDRTDPAYPKGRLFLFYNTGNAPENMVRKGKGLREVWYKTSTDNGLSWSAPVNITLQVHKPKQPQVNGAYNFNEDWRSYANTPGHAIQLAAGKYKGRIYIAANHSAGEPQKYYADGRAFGYYTDDHGKTFKLSDEVSFPGANENMAVELSGNKLMMNIRNQLGNIKQRIVTISSNGGQTWDTTYFDAHLPDPVCQGSIFNLGKRKGKAILAVCNDADTLHRDNLTLRISFDEGKSWKQNYVIAKSPEGYKGDYSAYSDLVAVDQKHVGILYEKDDYKQIVFTCYGW</sequence>
<dbReference type="PANTHER" id="PTHR10628:SF30">
    <property type="entry name" value="EXO-ALPHA-SIALIDASE"/>
    <property type="match status" value="1"/>
</dbReference>
<evidence type="ECO:0000256" key="3">
    <source>
        <dbReference type="ARBA" id="ARBA00012733"/>
    </source>
</evidence>
<name>A0A1H8I9Z5_9SPHI</name>
<dbReference type="Proteomes" id="UP000198942">
    <property type="component" value="Unassembled WGS sequence"/>
</dbReference>
<dbReference type="EC" id="3.2.1.18" evidence="3"/>
<evidence type="ECO:0000313" key="7">
    <source>
        <dbReference type="Proteomes" id="UP000198942"/>
    </source>
</evidence>
<keyword evidence="4" id="KW-0732">Signal</keyword>
<comment type="similarity">
    <text evidence="2">Belongs to the glycosyl hydrolase 33 family.</text>
</comment>
<accession>A0A1H8I9Z5</accession>
<dbReference type="GO" id="GO:0004308">
    <property type="term" value="F:exo-alpha-sialidase activity"/>
    <property type="evidence" value="ECO:0007669"/>
    <property type="project" value="UniProtKB-EC"/>
</dbReference>
<dbReference type="OrthoDB" id="7294637at2"/>
<evidence type="ECO:0000256" key="2">
    <source>
        <dbReference type="ARBA" id="ARBA00009348"/>
    </source>
</evidence>
<evidence type="ECO:0000259" key="5">
    <source>
        <dbReference type="Pfam" id="PF13088"/>
    </source>
</evidence>
<keyword evidence="7" id="KW-1185">Reference proteome</keyword>
<dbReference type="InterPro" id="IPR036278">
    <property type="entry name" value="Sialidase_sf"/>
</dbReference>
<dbReference type="InterPro" id="IPR011040">
    <property type="entry name" value="Sialidase"/>
</dbReference>
<evidence type="ECO:0000256" key="4">
    <source>
        <dbReference type="SAM" id="SignalP"/>
    </source>
</evidence>